<name>A0ABP8TU01_9ACTN</name>
<reference evidence="3" key="1">
    <citation type="journal article" date="2019" name="Int. J. Syst. Evol. Microbiol.">
        <title>The Global Catalogue of Microorganisms (GCM) 10K type strain sequencing project: providing services to taxonomists for standard genome sequencing and annotation.</title>
        <authorList>
            <consortium name="The Broad Institute Genomics Platform"/>
            <consortium name="The Broad Institute Genome Sequencing Center for Infectious Disease"/>
            <person name="Wu L."/>
            <person name="Ma J."/>
        </authorList>
    </citation>
    <scope>NUCLEOTIDE SEQUENCE [LARGE SCALE GENOMIC DNA]</scope>
    <source>
        <strain evidence="3">JCM 17938</strain>
    </source>
</reference>
<organism evidence="2 3">
    <name type="scientific">Actinoallomurus liliacearum</name>
    <dbReference type="NCBI Taxonomy" id="1080073"/>
    <lineage>
        <taxon>Bacteria</taxon>
        <taxon>Bacillati</taxon>
        <taxon>Actinomycetota</taxon>
        <taxon>Actinomycetes</taxon>
        <taxon>Streptosporangiales</taxon>
        <taxon>Thermomonosporaceae</taxon>
        <taxon>Actinoallomurus</taxon>
    </lineage>
</organism>
<proteinExistence type="predicted"/>
<accession>A0ABP8TU01</accession>
<sequence>MVSEAMAPRTERGRGTLDGVTGQGMTAHGPIDRTTDRADRMTDRTGDRSGWALGRTDPLSERRT</sequence>
<evidence type="ECO:0000256" key="1">
    <source>
        <dbReference type="SAM" id="MobiDB-lite"/>
    </source>
</evidence>
<dbReference type="Proteomes" id="UP001500212">
    <property type="component" value="Unassembled WGS sequence"/>
</dbReference>
<protein>
    <submittedName>
        <fullName evidence="2">Uncharacterized protein</fullName>
    </submittedName>
</protein>
<keyword evidence="3" id="KW-1185">Reference proteome</keyword>
<evidence type="ECO:0000313" key="2">
    <source>
        <dbReference type="EMBL" id="GAA4616352.1"/>
    </source>
</evidence>
<dbReference type="EMBL" id="BAABHJ010000032">
    <property type="protein sequence ID" value="GAA4616352.1"/>
    <property type="molecule type" value="Genomic_DNA"/>
</dbReference>
<feature type="region of interest" description="Disordered" evidence="1">
    <location>
        <begin position="1"/>
        <end position="64"/>
    </location>
</feature>
<feature type="compositionally biased region" description="Basic and acidic residues" evidence="1">
    <location>
        <begin position="30"/>
        <end position="47"/>
    </location>
</feature>
<comment type="caution">
    <text evidence="2">The sequence shown here is derived from an EMBL/GenBank/DDBJ whole genome shotgun (WGS) entry which is preliminary data.</text>
</comment>
<evidence type="ECO:0000313" key="3">
    <source>
        <dbReference type="Proteomes" id="UP001500212"/>
    </source>
</evidence>
<gene>
    <name evidence="2" type="ORF">GCM10023195_72660</name>
</gene>